<dbReference type="PRINTS" id="PR00081">
    <property type="entry name" value="GDHRDH"/>
</dbReference>
<sequence>MKNLFITGVSSGLGHALATTYLDRNWQVFGASRRTPDDISEHPNFRFRCLDLREQQDIGAVLTALLGGIERLDLAILNAGIIGQIDDLSGTPLMDLKSVMDINVWANKIIIDHLYADNRTVAQIVTISSGASVNGNRGWGGYSLSKAALNMLTKLYAREYPHTHFCALAPGIIHTPMAEDICRRLSDDERFPTVKEFCAKRNTRYMLTPQQAAQAMIDAIGRLPALVGSGEYADVRNL</sequence>
<dbReference type="PANTHER" id="PTHR24321:SF8">
    <property type="entry name" value="ESTRADIOL 17-BETA-DEHYDROGENASE 8-RELATED"/>
    <property type="match status" value="1"/>
</dbReference>
<reference evidence="4" key="1">
    <citation type="submission" date="2019-02" db="EMBL/GenBank/DDBJ databases">
        <authorList>
            <person name="Gruber-Vodicka R. H."/>
            <person name="Seah K. B. B."/>
        </authorList>
    </citation>
    <scope>NUCLEOTIDE SEQUENCE</scope>
    <source>
        <strain evidence="4">BECK_BZ15</strain>
    </source>
</reference>
<dbReference type="GO" id="GO:0016491">
    <property type="term" value="F:oxidoreductase activity"/>
    <property type="evidence" value="ECO:0007669"/>
    <property type="project" value="UniProtKB-KW"/>
</dbReference>
<evidence type="ECO:0000256" key="1">
    <source>
        <dbReference type="ARBA" id="ARBA00006484"/>
    </source>
</evidence>
<dbReference type="Gene3D" id="3.40.50.720">
    <property type="entry name" value="NAD(P)-binding Rossmann-like Domain"/>
    <property type="match status" value="1"/>
</dbReference>
<dbReference type="Pfam" id="PF00106">
    <property type="entry name" value="adh_short"/>
    <property type="match status" value="1"/>
</dbReference>
<dbReference type="InterPro" id="IPR036291">
    <property type="entry name" value="NAD(P)-bd_dom_sf"/>
</dbReference>
<evidence type="ECO:0000256" key="3">
    <source>
        <dbReference type="RuleBase" id="RU000363"/>
    </source>
</evidence>
<protein>
    <submittedName>
        <fullName evidence="4">NAD(P)-dependent dehydrogenase, short-chain alcohol dehydrogenase family</fullName>
    </submittedName>
</protein>
<gene>
    <name evidence="4" type="ORF">BECKFW1821A_GA0114235_101830</name>
</gene>
<keyword evidence="2" id="KW-0560">Oxidoreductase</keyword>
<accession>A0A450S816</accession>
<evidence type="ECO:0000256" key="2">
    <source>
        <dbReference type="ARBA" id="ARBA00023002"/>
    </source>
</evidence>
<evidence type="ECO:0000313" key="4">
    <source>
        <dbReference type="EMBL" id="VFJ48052.1"/>
    </source>
</evidence>
<dbReference type="SUPFAM" id="SSF51735">
    <property type="entry name" value="NAD(P)-binding Rossmann-fold domains"/>
    <property type="match status" value="1"/>
</dbReference>
<dbReference type="PRINTS" id="PR00080">
    <property type="entry name" value="SDRFAMILY"/>
</dbReference>
<proteinExistence type="inferred from homology"/>
<dbReference type="InterPro" id="IPR002347">
    <property type="entry name" value="SDR_fam"/>
</dbReference>
<name>A0A450S816_9GAMM</name>
<comment type="similarity">
    <text evidence="1 3">Belongs to the short-chain dehydrogenases/reductases (SDR) family.</text>
</comment>
<dbReference type="AlphaFoldDB" id="A0A450S816"/>
<organism evidence="4">
    <name type="scientific">Candidatus Kentrum sp. FW</name>
    <dbReference type="NCBI Taxonomy" id="2126338"/>
    <lineage>
        <taxon>Bacteria</taxon>
        <taxon>Pseudomonadati</taxon>
        <taxon>Pseudomonadota</taxon>
        <taxon>Gammaproteobacteria</taxon>
        <taxon>Candidatus Kentrum</taxon>
    </lineage>
</organism>
<dbReference type="EMBL" id="CAADEW010000018">
    <property type="protein sequence ID" value="VFJ48052.1"/>
    <property type="molecule type" value="Genomic_DNA"/>
</dbReference>
<dbReference type="PANTHER" id="PTHR24321">
    <property type="entry name" value="DEHYDROGENASES, SHORT CHAIN"/>
    <property type="match status" value="1"/>
</dbReference>